<dbReference type="EC" id="2.7.8.5" evidence="4 15"/>
<dbReference type="GO" id="GO:0008444">
    <property type="term" value="F:CDP-diacylglycerol-glycerol-3-phosphate 3-phosphatidyltransferase activity"/>
    <property type="evidence" value="ECO:0007669"/>
    <property type="project" value="UniProtKB-UniRule"/>
</dbReference>
<evidence type="ECO:0000256" key="1">
    <source>
        <dbReference type="ARBA" id="ARBA00004141"/>
    </source>
</evidence>
<dbReference type="PROSITE" id="PS00379">
    <property type="entry name" value="CDP_ALCOHOL_P_TRANSF"/>
    <property type="match status" value="1"/>
</dbReference>
<feature type="transmembrane region" description="Helical" evidence="17">
    <location>
        <begin position="128"/>
        <end position="146"/>
    </location>
</feature>
<dbReference type="InterPro" id="IPR050324">
    <property type="entry name" value="CDP-alcohol_PTase-I"/>
</dbReference>
<dbReference type="GO" id="GO:0046474">
    <property type="term" value="P:glycerophospholipid biosynthetic process"/>
    <property type="evidence" value="ECO:0007669"/>
    <property type="project" value="TreeGrafter"/>
</dbReference>
<dbReference type="OrthoDB" id="9796672at2"/>
<keyword evidence="9 17" id="KW-1133">Transmembrane helix</keyword>
<comment type="catalytic activity">
    <reaction evidence="14">
        <text>a CDP-1,2-diacyl-sn-glycerol + sn-glycerol 3-phosphate = a 1,2-diacyl-sn-glycero-3-phospho-(1'-sn-glycero-3'-phosphate) + CMP + H(+)</text>
        <dbReference type="Rhea" id="RHEA:12593"/>
        <dbReference type="ChEBI" id="CHEBI:15378"/>
        <dbReference type="ChEBI" id="CHEBI:57597"/>
        <dbReference type="ChEBI" id="CHEBI:58332"/>
        <dbReference type="ChEBI" id="CHEBI:60110"/>
        <dbReference type="ChEBI" id="CHEBI:60377"/>
        <dbReference type="EC" id="2.7.8.5"/>
    </reaction>
</comment>
<keyword evidence="11 17" id="KW-0472">Membrane</keyword>
<dbReference type="AlphaFoldDB" id="A0A1I0D6Z8"/>
<evidence type="ECO:0000256" key="11">
    <source>
        <dbReference type="ARBA" id="ARBA00023136"/>
    </source>
</evidence>
<proteinExistence type="inferred from homology"/>
<evidence type="ECO:0000313" key="18">
    <source>
        <dbReference type="EMBL" id="SET27643.1"/>
    </source>
</evidence>
<keyword evidence="6" id="KW-0444">Lipid biosynthesis</keyword>
<dbReference type="Pfam" id="PF01066">
    <property type="entry name" value="CDP-OH_P_transf"/>
    <property type="match status" value="1"/>
</dbReference>
<evidence type="ECO:0000313" key="19">
    <source>
        <dbReference type="Proteomes" id="UP000199308"/>
    </source>
</evidence>
<evidence type="ECO:0000256" key="9">
    <source>
        <dbReference type="ARBA" id="ARBA00022989"/>
    </source>
</evidence>
<evidence type="ECO:0000256" key="4">
    <source>
        <dbReference type="ARBA" id="ARBA00013170"/>
    </source>
</evidence>
<comment type="similarity">
    <text evidence="3 16">Belongs to the CDP-alcohol phosphatidyltransferase class-I family.</text>
</comment>
<dbReference type="STRING" id="349064.SAMN05660429_01391"/>
<feature type="transmembrane region" description="Helical" evidence="17">
    <location>
        <begin position="88"/>
        <end position="107"/>
    </location>
</feature>
<dbReference type="Gene3D" id="1.20.120.1760">
    <property type="match status" value="1"/>
</dbReference>
<accession>A0A1I0D6Z8</accession>
<gene>
    <name evidence="18" type="ORF">SAMN05660429_01391</name>
</gene>
<feature type="transmembrane region" description="Helical" evidence="17">
    <location>
        <begin position="158"/>
        <end position="183"/>
    </location>
</feature>
<evidence type="ECO:0000256" key="16">
    <source>
        <dbReference type="RuleBase" id="RU003750"/>
    </source>
</evidence>
<organism evidence="18 19">
    <name type="scientific">Thalassotalea agarivorans</name>
    <name type="common">Thalassomonas agarivorans</name>
    <dbReference type="NCBI Taxonomy" id="349064"/>
    <lineage>
        <taxon>Bacteria</taxon>
        <taxon>Pseudomonadati</taxon>
        <taxon>Pseudomonadota</taxon>
        <taxon>Gammaproteobacteria</taxon>
        <taxon>Alteromonadales</taxon>
        <taxon>Colwelliaceae</taxon>
        <taxon>Thalassotalea</taxon>
    </lineage>
</organism>
<evidence type="ECO:0000256" key="15">
    <source>
        <dbReference type="NCBIfam" id="TIGR00560"/>
    </source>
</evidence>
<dbReference type="PIRSF" id="PIRSF000847">
    <property type="entry name" value="Phos_ph_gly_syn"/>
    <property type="match status" value="1"/>
</dbReference>
<dbReference type="InterPro" id="IPR048254">
    <property type="entry name" value="CDP_ALCOHOL_P_TRANSF_CS"/>
</dbReference>
<comment type="subcellular location">
    <subcellularLocation>
        <location evidence="1">Membrane</location>
        <topology evidence="1">Multi-pass membrane protein</topology>
    </subcellularLocation>
</comment>
<dbReference type="InterPro" id="IPR043130">
    <property type="entry name" value="CDP-OH_PTrfase_TM_dom"/>
</dbReference>
<evidence type="ECO:0000256" key="5">
    <source>
        <dbReference type="ARBA" id="ARBA00014944"/>
    </source>
</evidence>
<keyword evidence="7 16" id="KW-0808">Transferase</keyword>
<reference evidence="18 19" key="1">
    <citation type="submission" date="2016-10" db="EMBL/GenBank/DDBJ databases">
        <authorList>
            <person name="de Groot N.N."/>
        </authorList>
    </citation>
    <scope>NUCLEOTIDE SEQUENCE [LARGE SCALE GENOMIC DNA]</scope>
    <source>
        <strain evidence="18 19">DSM 19706</strain>
    </source>
</reference>
<keyword evidence="13" id="KW-1208">Phospholipid metabolism</keyword>
<keyword evidence="12" id="KW-0594">Phospholipid biosynthesis</keyword>
<dbReference type="InterPro" id="IPR000462">
    <property type="entry name" value="CDP-OH_P_trans"/>
</dbReference>
<dbReference type="PANTHER" id="PTHR14269:SF62">
    <property type="entry name" value="CDP-DIACYLGLYCEROL--GLYCEROL-3-PHOSPHATE 3-PHOSPHATIDYLTRANSFERASE 1, CHLOROPLASTIC"/>
    <property type="match status" value="1"/>
</dbReference>
<keyword evidence="10" id="KW-0443">Lipid metabolism</keyword>
<sequence>MWTIPNQITVFRIILIPVFVVIFYLPISWNQFGAFAVFWLASVSDGLDGYLARRLNQSSPFGAFIDPVADKLMVVCSLVMISEHYGQWYVTVPAAIIISREILVSALREFMSSRGVRDVIAVSNMGKWKTACQMLGIMGLIWYPDYDVPLVLFDFPHIILNVAAWIFYAVATVLTIWSLISYLKAAWPELMSKK</sequence>
<keyword evidence="8 17" id="KW-0812">Transmembrane</keyword>
<evidence type="ECO:0000256" key="8">
    <source>
        <dbReference type="ARBA" id="ARBA00022692"/>
    </source>
</evidence>
<evidence type="ECO:0000256" key="6">
    <source>
        <dbReference type="ARBA" id="ARBA00022516"/>
    </source>
</evidence>
<dbReference type="InterPro" id="IPR004570">
    <property type="entry name" value="Phosphatidylglycerol_P_synth"/>
</dbReference>
<dbReference type="NCBIfam" id="TIGR00560">
    <property type="entry name" value="pgsA"/>
    <property type="match status" value="1"/>
</dbReference>
<name>A0A1I0D6Z8_THASX</name>
<comment type="pathway">
    <text evidence="2">Phospholipid metabolism; phosphatidylglycerol biosynthesis; phosphatidylglycerol from CDP-diacylglycerol: step 1/2.</text>
</comment>
<dbReference type="EMBL" id="FOHK01000006">
    <property type="protein sequence ID" value="SET27643.1"/>
    <property type="molecule type" value="Genomic_DNA"/>
</dbReference>
<evidence type="ECO:0000256" key="10">
    <source>
        <dbReference type="ARBA" id="ARBA00023098"/>
    </source>
</evidence>
<evidence type="ECO:0000256" key="13">
    <source>
        <dbReference type="ARBA" id="ARBA00023264"/>
    </source>
</evidence>
<dbReference type="RefSeq" id="WP_093329094.1">
    <property type="nucleotide sequence ID" value="NZ_AP027363.1"/>
</dbReference>
<evidence type="ECO:0000256" key="17">
    <source>
        <dbReference type="SAM" id="Phobius"/>
    </source>
</evidence>
<protein>
    <recommendedName>
        <fullName evidence="5 15">CDP-diacylglycerol--glycerol-3-phosphate 3-phosphatidyltransferase</fullName>
        <ecNumber evidence="4 15">2.7.8.5</ecNumber>
    </recommendedName>
</protein>
<evidence type="ECO:0000256" key="2">
    <source>
        <dbReference type="ARBA" id="ARBA00005042"/>
    </source>
</evidence>
<dbReference type="Proteomes" id="UP000199308">
    <property type="component" value="Unassembled WGS sequence"/>
</dbReference>
<keyword evidence="19" id="KW-1185">Reference proteome</keyword>
<dbReference type="PANTHER" id="PTHR14269">
    <property type="entry name" value="CDP-DIACYLGLYCEROL--GLYCEROL-3-PHOSPHATE 3-PHOSPHATIDYLTRANSFERASE-RELATED"/>
    <property type="match status" value="1"/>
</dbReference>
<dbReference type="GO" id="GO:0005886">
    <property type="term" value="C:plasma membrane"/>
    <property type="evidence" value="ECO:0007669"/>
    <property type="project" value="TreeGrafter"/>
</dbReference>
<evidence type="ECO:0000256" key="14">
    <source>
        <dbReference type="ARBA" id="ARBA00048586"/>
    </source>
</evidence>
<evidence type="ECO:0000256" key="3">
    <source>
        <dbReference type="ARBA" id="ARBA00010441"/>
    </source>
</evidence>
<evidence type="ECO:0000256" key="12">
    <source>
        <dbReference type="ARBA" id="ARBA00023209"/>
    </source>
</evidence>
<evidence type="ECO:0000256" key="7">
    <source>
        <dbReference type="ARBA" id="ARBA00022679"/>
    </source>
</evidence>
<feature type="transmembrane region" description="Helical" evidence="17">
    <location>
        <begin position="9"/>
        <end position="27"/>
    </location>
</feature>